<dbReference type="InterPro" id="IPR029756">
    <property type="entry name" value="MTH1187/YkoF-like"/>
</dbReference>
<evidence type="ECO:0000313" key="2">
    <source>
        <dbReference type="EMBL" id="KLU66092.1"/>
    </source>
</evidence>
<dbReference type="RefSeq" id="WP_047809975.1">
    <property type="nucleotide sequence ID" value="NZ_LDZY01000006.1"/>
</dbReference>
<sequence>MLCAEVSVYPQKTNSSSDVINKSISSLSNENIKYEVGSLSTHIDGNDEQVWNGIKKVFDAAKTSGEVSMVVTISNSAH</sequence>
<dbReference type="SUPFAM" id="SSF89957">
    <property type="entry name" value="MTH1187/YkoF-like"/>
    <property type="match status" value="1"/>
</dbReference>
<organism evidence="2 3">
    <name type="scientific">Desulfosporosinus acididurans</name>
    <dbReference type="NCBI Taxonomy" id="476652"/>
    <lineage>
        <taxon>Bacteria</taxon>
        <taxon>Bacillati</taxon>
        <taxon>Bacillota</taxon>
        <taxon>Clostridia</taxon>
        <taxon>Eubacteriales</taxon>
        <taxon>Desulfitobacteriaceae</taxon>
        <taxon>Desulfosporosinus</taxon>
    </lineage>
</organism>
<gene>
    <name evidence="2" type="ORF">DEAC_c21310</name>
</gene>
<dbReference type="Gene3D" id="3.30.70.930">
    <property type="match status" value="1"/>
</dbReference>
<dbReference type="Proteomes" id="UP000036356">
    <property type="component" value="Unassembled WGS sequence"/>
</dbReference>
<protein>
    <submittedName>
        <fullName evidence="2">YKOF-related family protein</fullName>
    </submittedName>
</protein>
<dbReference type="Pfam" id="PF01910">
    <property type="entry name" value="Thiamine_BP"/>
    <property type="match status" value="1"/>
</dbReference>
<reference evidence="2 3" key="1">
    <citation type="submission" date="2015-06" db="EMBL/GenBank/DDBJ databases">
        <title>Draft genome of the moderately acidophilic sulfate reducer Candidatus Desulfosporosinus acididurans strain M1.</title>
        <authorList>
            <person name="Poehlein A."/>
            <person name="Petzsch P."/>
            <person name="Johnson B.D."/>
            <person name="Schloemann M."/>
            <person name="Daniel R."/>
            <person name="Muehling M."/>
        </authorList>
    </citation>
    <scope>NUCLEOTIDE SEQUENCE [LARGE SCALE GENOMIC DNA]</scope>
    <source>
        <strain evidence="2 3">M1</strain>
    </source>
</reference>
<comment type="caution">
    <text evidence="2">The sequence shown here is derived from an EMBL/GenBank/DDBJ whole genome shotgun (WGS) entry which is preliminary data.</text>
</comment>
<keyword evidence="3" id="KW-1185">Reference proteome</keyword>
<evidence type="ECO:0000313" key="3">
    <source>
        <dbReference type="Proteomes" id="UP000036356"/>
    </source>
</evidence>
<dbReference type="InterPro" id="IPR002767">
    <property type="entry name" value="Thiamine_BP"/>
</dbReference>
<evidence type="ECO:0000259" key="1">
    <source>
        <dbReference type="Pfam" id="PF01910"/>
    </source>
</evidence>
<dbReference type="EMBL" id="LDZY01000006">
    <property type="protein sequence ID" value="KLU66092.1"/>
    <property type="molecule type" value="Genomic_DNA"/>
</dbReference>
<proteinExistence type="predicted"/>
<dbReference type="AlphaFoldDB" id="A0A0J1FS33"/>
<name>A0A0J1FS33_9FIRM</name>
<feature type="domain" description="Thiamine-binding protein" evidence="1">
    <location>
        <begin position="4"/>
        <end position="73"/>
    </location>
</feature>
<dbReference type="PATRIC" id="fig|476652.3.peg.2205"/>
<accession>A0A0J1FS33</accession>